<keyword evidence="11" id="KW-1185">Reference proteome</keyword>
<evidence type="ECO:0000256" key="6">
    <source>
        <dbReference type="ARBA" id="ARBA00022989"/>
    </source>
</evidence>
<evidence type="ECO:0000256" key="1">
    <source>
        <dbReference type="ARBA" id="ARBA00004141"/>
    </source>
</evidence>
<keyword evidence="5 10" id="KW-0276">Fatty acid metabolism</keyword>
<feature type="transmembrane region" description="Helical" evidence="10">
    <location>
        <begin position="251"/>
        <end position="273"/>
    </location>
</feature>
<dbReference type="GeneID" id="113505359"/>
<feature type="transmembrane region" description="Helical" evidence="10">
    <location>
        <begin position="51"/>
        <end position="72"/>
    </location>
</feature>
<dbReference type="GO" id="GO:0019367">
    <property type="term" value="P:fatty acid elongation, saturated fatty acid"/>
    <property type="evidence" value="ECO:0007669"/>
    <property type="project" value="TreeGrafter"/>
</dbReference>
<dbReference type="GO" id="GO:0030148">
    <property type="term" value="P:sphingolipid biosynthetic process"/>
    <property type="evidence" value="ECO:0007669"/>
    <property type="project" value="TreeGrafter"/>
</dbReference>
<dbReference type="KEGG" id="tnl:113505359"/>
<evidence type="ECO:0000256" key="3">
    <source>
        <dbReference type="ARBA" id="ARBA00022679"/>
    </source>
</evidence>
<accession>A0A7E5WU69</accession>
<feature type="transmembrane region" description="Helical" evidence="10">
    <location>
        <begin position="84"/>
        <end position="103"/>
    </location>
</feature>
<dbReference type="EC" id="2.3.1.199" evidence="10"/>
<dbReference type="GO" id="GO:0005789">
    <property type="term" value="C:endoplasmic reticulum membrane"/>
    <property type="evidence" value="ECO:0007669"/>
    <property type="project" value="TreeGrafter"/>
</dbReference>
<proteinExistence type="inferred from homology"/>
<dbReference type="AlphaFoldDB" id="A0A7E5WU69"/>
<keyword evidence="4 10" id="KW-0812">Transmembrane</keyword>
<comment type="subcellular location">
    <subcellularLocation>
        <location evidence="1">Membrane</location>
        <topology evidence="1">Multi-pass membrane protein</topology>
    </subcellularLocation>
</comment>
<name>A0A7E5WU69_TRINI</name>
<dbReference type="GO" id="GO:0042761">
    <property type="term" value="P:very long-chain fatty acid biosynthetic process"/>
    <property type="evidence" value="ECO:0007669"/>
    <property type="project" value="TreeGrafter"/>
</dbReference>
<evidence type="ECO:0000313" key="11">
    <source>
        <dbReference type="Proteomes" id="UP000322000"/>
    </source>
</evidence>
<evidence type="ECO:0000256" key="8">
    <source>
        <dbReference type="ARBA" id="ARBA00023136"/>
    </source>
</evidence>
<keyword evidence="7 10" id="KW-0443">Lipid metabolism</keyword>
<evidence type="ECO:0000313" key="12">
    <source>
        <dbReference type="RefSeq" id="XP_026743817.1"/>
    </source>
</evidence>
<comment type="similarity">
    <text evidence="10">Belongs to the ELO family.</text>
</comment>
<keyword evidence="8 10" id="KW-0472">Membrane</keyword>
<organism evidence="11 12">
    <name type="scientific">Trichoplusia ni</name>
    <name type="common">Cabbage looper</name>
    <dbReference type="NCBI Taxonomy" id="7111"/>
    <lineage>
        <taxon>Eukaryota</taxon>
        <taxon>Metazoa</taxon>
        <taxon>Ecdysozoa</taxon>
        <taxon>Arthropoda</taxon>
        <taxon>Hexapoda</taxon>
        <taxon>Insecta</taxon>
        <taxon>Pterygota</taxon>
        <taxon>Neoptera</taxon>
        <taxon>Endopterygota</taxon>
        <taxon>Lepidoptera</taxon>
        <taxon>Glossata</taxon>
        <taxon>Ditrysia</taxon>
        <taxon>Noctuoidea</taxon>
        <taxon>Noctuidae</taxon>
        <taxon>Plusiinae</taxon>
        <taxon>Trichoplusia</taxon>
    </lineage>
</organism>
<evidence type="ECO:0000256" key="10">
    <source>
        <dbReference type="RuleBase" id="RU361115"/>
    </source>
</evidence>
<dbReference type="InterPro" id="IPR002076">
    <property type="entry name" value="ELO_fam"/>
</dbReference>
<evidence type="ECO:0000256" key="2">
    <source>
        <dbReference type="ARBA" id="ARBA00022516"/>
    </source>
</evidence>
<evidence type="ECO:0000256" key="7">
    <source>
        <dbReference type="ARBA" id="ARBA00023098"/>
    </source>
</evidence>
<keyword evidence="6 10" id="KW-1133">Transmembrane helix</keyword>
<feature type="transmembrane region" description="Helical" evidence="10">
    <location>
        <begin position="132"/>
        <end position="152"/>
    </location>
</feature>
<feature type="transmembrane region" description="Helical" evidence="10">
    <location>
        <begin position="227"/>
        <end position="245"/>
    </location>
</feature>
<evidence type="ECO:0000256" key="5">
    <source>
        <dbReference type="ARBA" id="ARBA00022832"/>
    </source>
</evidence>
<dbReference type="GO" id="GO:0009922">
    <property type="term" value="F:fatty acid elongase activity"/>
    <property type="evidence" value="ECO:0007669"/>
    <property type="project" value="UniProtKB-EC"/>
</dbReference>
<dbReference type="PANTHER" id="PTHR11157">
    <property type="entry name" value="FATTY ACID ACYL TRANSFERASE-RELATED"/>
    <property type="match status" value="1"/>
</dbReference>
<dbReference type="GO" id="GO:0034626">
    <property type="term" value="P:fatty acid elongation, polyunsaturated fatty acid"/>
    <property type="evidence" value="ECO:0007669"/>
    <property type="project" value="TreeGrafter"/>
</dbReference>
<keyword evidence="2 10" id="KW-0444">Lipid biosynthesis</keyword>
<dbReference type="RefSeq" id="XP_026743817.1">
    <property type="nucleotide sequence ID" value="XM_026888016.1"/>
</dbReference>
<evidence type="ECO:0000256" key="9">
    <source>
        <dbReference type="ARBA" id="ARBA00023160"/>
    </source>
</evidence>
<protein>
    <recommendedName>
        <fullName evidence="10">Elongation of very long chain fatty acids protein</fullName>
        <ecNumber evidence="10">2.3.1.199</ecNumber>
    </recommendedName>
    <alternativeName>
        <fullName evidence="10">Very-long-chain 3-oxoacyl-CoA synthase</fullName>
    </alternativeName>
</protein>
<evidence type="ECO:0000256" key="4">
    <source>
        <dbReference type="ARBA" id="ARBA00022692"/>
    </source>
</evidence>
<dbReference type="GO" id="GO:0034625">
    <property type="term" value="P:fatty acid elongation, monounsaturated fatty acid"/>
    <property type="evidence" value="ECO:0007669"/>
    <property type="project" value="TreeGrafter"/>
</dbReference>
<sequence>MQVQTPLYVASRAVHLCKIANMDSIQRAYNIVFYERADQRVKDWALMTSPLPLASIIATYLVTINFILPAFMKNRRPYELRSIIKWYNVVQIVANAVATWGIMTSGWTTTYHFGCMLPDYSMDPQALRMLRFMWWTVILKLLELFETAFFVLRKRERQASFLHVYHHVSTLIIVWSGVKYVGGGITSFSPMINNSVHVIMYSYYLLSAEGSPKLKAFLIKYKKWLTVMQMIQFTIMLIYSAQVFLPSCDAPLGITIIYFPNVIFVYYMFYNFFKQNYIKKEKETLNKSTNGVNKDV</sequence>
<dbReference type="InParanoid" id="A0A7E5WU69"/>
<dbReference type="Pfam" id="PF01151">
    <property type="entry name" value="ELO"/>
    <property type="match status" value="1"/>
</dbReference>
<dbReference type="PANTHER" id="PTHR11157:SF113">
    <property type="entry name" value="ELONGATION OF VERY LONG CHAIN FATTY ACIDS PROTEIN"/>
    <property type="match status" value="1"/>
</dbReference>
<keyword evidence="9 10" id="KW-0275">Fatty acid biosynthesis</keyword>
<dbReference type="Proteomes" id="UP000322000">
    <property type="component" value="Chromosome 25"/>
</dbReference>
<reference evidence="12" key="1">
    <citation type="submission" date="2025-08" db="UniProtKB">
        <authorList>
            <consortium name="RefSeq"/>
        </authorList>
    </citation>
    <scope>IDENTIFICATION</scope>
</reference>
<gene>
    <name evidence="12" type="primary">LOC113505359</name>
</gene>
<comment type="catalytic activity">
    <reaction evidence="10">
        <text>a very-long-chain acyl-CoA + malonyl-CoA + H(+) = a very-long-chain 3-oxoacyl-CoA + CO2 + CoA</text>
        <dbReference type="Rhea" id="RHEA:32727"/>
        <dbReference type="ChEBI" id="CHEBI:15378"/>
        <dbReference type="ChEBI" id="CHEBI:16526"/>
        <dbReference type="ChEBI" id="CHEBI:57287"/>
        <dbReference type="ChEBI" id="CHEBI:57384"/>
        <dbReference type="ChEBI" id="CHEBI:90725"/>
        <dbReference type="ChEBI" id="CHEBI:90736"/>
        <dbReference type="EC" id="2.3.1.199"/>
    </reaction>
</comment>
<keyword evidence="3 10" id="KW-0808">Transferase</keyword>